<dbReference type="eggNOG" id="COG0338">
    <property type="taxonomic scope" value="Bacteria"/>
</dbReference>
<dbReference type="eggNOG" id="COG3392">
    <property type="taxonomic scope" value="Bacteria"/>
</dbReference>
<name>A0A0R1KB92_9LACO</name>
<dbReference type="InterPro" id="IPR012186">
    <property type="entry name" value="Ade-mod_methylase_MStsI"/>
</dbReference>
<dbReference type="AlphaFoldDB" id="A0A0R1KB92"/>
<dbReference type="EC" id="2.1.1.72" evidence="2 7"/>
<dbReference type="GO" id="GO:1904047">
    <property type="term" value="F:S-adenosyl-L-methionine binding"/>
    <property type="evidence" value="ECO:0007669"/>
    <property type="project" value="TreeGrafter"/>
</dbReference>
<dbReference type="GO" id="GO:0043565">
    <property type="term" value="F:sequence-specific DNA binding"/>
    <property type="evidence" value="ECO:0007669"/>
    <property type="project" value="TreeGrafter"/>
</dbReference>
<keyword evidence="9" id="KW-1185">Reference proteome</keyword>
<dbReference type="SUPFAM" id="SSF53335">
    <property type="entry name" value="S-adenosyl-L-methionine-dependent methyltransferases"/>
    <property type="match status" value="2"/>
</dbReference>
<proteinExistence type="inferred from homology"/>
<accession>A0A0R1KB92</accession>
<comment type="catalytic activity">
    <reaction evidence="6 7">
        <text>a 2'-deoxyadenosine in DNA + S-adenosyl-L-methionine = an N(6)-methyl-2'-deoxyadenosine in DNA + S-adenosyl-L-homocysteine + H(+)</text>
        <dbReference type="Rhea" id="RHEA:15197"/>
        <dbReference type="Rhea" id="RHEA-COMP:12418"/>
        <dbReference type="Rhea" id="RHEA-COMP:12419"/>
        <dbReference type="ChEBI" id="CHEBI:15378"/>
        <dbReference type="ChEBI" id="CHEBI:57856"/>
        <dbReference type="ChEBI" id="CHEBI:59789"/>
        <dbReference type="ChEBI" id="CHEBI:90615"/>
        <dbReference type="ChEBI" id="CHEBI:90616"/>
        <dbReference type="EC" id="2.1.1.72"/>
    </reaction>
</comment>
<dbReference type="EMBL" id="AZDZ01000022">
    <property type="protein sequence ID" value="KRK78723.1"/>
    <property type="molecule type" value="Genomic_DNA"/>
</dbReference>
<dbReference type="InterPro" id="IPR023095">
    <property type="entry name" value="Ade_MeTrfase_dom_2"/>
</dbReference>
<dbReference type="PATRIC" id="fig|1423775.4.peg.2543"/>
<reference evidence="8 9" key="1">
    <citation type="journal article" date="2015" name="Genome Announc.">
        <title>Expanding the biotechnology potential of lactobacilli through comparative genomics of 213 strains and associated genera.</title>
        <authorList>
            <person name="Sun Z."/>
            <person name="Harris H.M."/>
            <person name="McCann A."/>
            <person name="Guo C."/>
            <person name="Argimon S."/>
            <person name="Zhang W."/>
            <person name="Yang X."/>
            <person name="Jeffery I.B."/>
            <person name="Cooney J.C."/>
            <person name="Kagawa T.F."/>
            <person name="Liu W."/>
            <person name="Song Y."/>
            <person name="Salvetti E."/>
            <person name="Wrobel A."/>
            <person name="Rasinkangas P."/>
            <person name="Parkhill J."/>
            <person name="Rea M.C."/>
            <person name="O'Sullivan O."/>
            <person name="Ritari J."/>
            <person name="Douillard F.P."/>
            <person name="Paul Ross R."/>
            <person name="Yang R."/>
            <person name="Briner A.E."/>
            <person name="Felis G.E."/>
            <person name="de Vos W.M."/>
            <person name="Barrangou R."/>
            <person name="Klaenhammer T.R."/>
            <person name="Caufield P.W."/>
            <person name="Cui Y."/>
            <person name="Zhang H."/>
            <person name="O'Toole P.W."/>
        </authorList>
    </citation>
    <scope>NUCLEOTIDE SEQUENCE [LARGE SCALE GENOMIC DNA]</scope>
    <source>
        <strain evidence="8 9">DSM 19682</strain>
    </source>
</reference>
<keyword evidence="3 7" id="KW-0489">Methyltransferase</keyword>
<evidence type="ECO:0000256" key="2">
    <source>
        <dbReference type="ARBA" id="ARBA00011900"/>
    </source>
</evidence>
<dbReference type="Gene3D" id="1.10.1020.10">
    <property type="entry name" value="Adenine-specific Methyltransferase, Domain 2"/>
    <property type="match status" value="1"/>
</dbReference>
<dbReference type="PIRSF" id="PIRSF036638">
    <property type="entry name" value="M_m6A_StsI"/>
    <property type="match status" value="1"/>
</dbReference>
<dbReference type="GO" id="GO:0009307">
    <property type="term" value="P:DNA restriction-modification system"/>
    <property type="evidence" value="ECO:0007669"/>
    <property type="project" value="InterPro"/>
</dbReference>
<dbReference type="PROSITE" id="PS00092">
    <property type="entry name" value="N6_MTASE"/>
    <property type="match status" value="1"/>
</dbReference>
<evidence type="ECO:0000256" key="4">
    <source>
        <dbReference type="ARBA" id="ARBA00022679"/>
    </source>
</evidence>
<sequence length="633" mass="73886">MLDQIDKLLTKHLNGSEKSFADIFSGSNVVSEYFKSRYSIVTNDLLYFSYALSKGEIVLNSQPDFTGLFKFGIHNPFDYFNQYDVSNYKGDFITKNYSTAGKDKRMYFTVANAKRIDFVRTTIQKWRDDNDITDNEYFYLLACLIEAVPYISNTTGTYGAYLKNFNDKRASKPLKLEPQKIHNNKQQNRAYNEDANELVKRIHGDIVYIDTPYNIRQYGSNYHLLETIARFDDPKIHGVSGVRDYTDLKSAYSAKNKAKDTMEDLLKNLKFTHVLLSYSTDGIIPVDELMSLIKEVAVDGTIEVVEIPFKKYNSKVSTNKKQLSELLYYFRTKHQEDNDLLQIQSVEMPKDEPRYIKSPLNYVGGKYKLLSQLIPEFPHNIDIMVDLFSGGANVGINVKAQKYYFNDVNDRVIDMFKYFQTHQFDEILERINAQINKYHLSKENEKGFLQLRDDYNENPNPLDLYILSSFSFNYQIRFNQDMKYNNPFGRKRSRFSNNMRENLREFVTQLHKINATFTSDYFSDFDTSNLTQDSLVYVDPPYLISDGTYNDGNRGFGSWTQEQENGLYDFLDSLNDRNIKFAMSNVFRHKGYVNRAVIDWAIKYNIRHLNANYSTSSYHPNLLGTDEVLITNY</sequence>
<dbReference type="STRING" id="1423775.FD03_GL002500"/>
<dbReference type="PANTHER" id="PTHR30481:SF3">
    <property type="entry name" value="DNA ADENINE METHYLASE"/>
    <property type="match status" value="1"/>
</dbReference>
<evidence type="ECO:0000313" key="8">
    <source>
        <dbReference type="EMBL" id="KRK78723.1"/>
    </source>
</evidence>
<dbReference type="GO" id="GO:0032259">
    <property type="term" value="P:methylation"/>
    <property type="evidence" value="ECO:0007669"/>
    <property type="project" value="UniProtKB-KW"/>
</dbReference>
<keyword evidence="5 7" id="KW-0949">S-adenosyl-L-methionine</keyword>
<dbReference type="Pfam" id="PF02086">
    <property type="entry name" value="MethyltransfD12"/>
    <property type="match status" value="2"/>
</dbReference>
<evidence type="ECO:0000256" key="5">
    <source>
        <dbReference type="ARBA" id="ARBA00022691"/>
    </source>
</evidence>
<keyword evidence="4 7" id="KW-0808">Transferase</keyword>
<dbReference type="Proteomes" id="UP000051248">
    <property type="component" value="Unassembled WGS sequence"/>
</dbReference>
<evidence type="ECO:0000256" key="3">
    <source>
        <dbReference type="ARBA" id="ARBA00022603"/>
    </source>
</evidence>
<organism evidence="8 9">
    <name type="scientific">Companilactobacillus nodensis DSM 19682 = JCM 14932 = NBRC 107160</name>
    <dbReference type="NCBI Taxonomy" id="1423775"/>
    <lineage>
        <taxon>Bacteria</taxon>
        <taxon>Bacillati</taxon>
        <taxon>Bacillota</taxon>
        <taxon>Bacilli</taxon>
        <taxon>Lactobacillales</taxon>
        <taxon>Lactobacillaceae</taxon>
        <taxon>Companilactobacillus</taxon>
    </lineage>
</organism>
<comment type="similarity">
    <text evidence="1 7">Belongs to the N(4)/N(6)-methyltransferase family.</text>
</comment>
<comment type="caution">
    <text evidence="8">The sequence shown here is derived from an EMBL/GenBank/DDBJ whole genome shotgun (WGS) entry which is preliminary data.</text>
</comment>
<evidence type="ECO:0000256" key="7">
    <source>
        <dbReference type="RuleBase" id="RU361257"/>
    </source>
</evidence>
<dbReference type="PRINTS" id="PR00505">
    <property type="entry name" value="D12N6MTFRASE"/>
</dbReference>
<dbReference type="Gene3D" id="3.40.50.150">
    <property type="entry name" value="Vaccinia Virus protein VP39"/>
    <property type="match status" value="1"/>
</dbReference>
<evidence type="ECO:0000256" key="6">
    <source>
        <dbReference type="ARBA" id="ARBA00047942"/>
    </source>
</evidence>
<evidence type="ECO:0000256" key="1">
    <source>
        <dbReference type="ARBA" id="ARBA00006594"/>
    </source>
</evidence>
<dbReference type="InterPro" id="IPR029063">
    <property type="entry name" value="SAM-dependent_MTases_sf"/>
</dbReference>
<dbReference type="PANTHER" id="PTHR30481">
    <property type="entry name" value="DNA ADENINE METHYLASE"/>
    <property type="match status" value="1"/>
</dbReference>
<dbReference type="NCBIfam" id="TIGR00571">
    <property type="entry name" value="dam"/>
    <property type="match status" value="1"/>
</dbReference>
<dbReference type="InterPro" id="IPR002052">
    <property type="entry name" value="DNA_methylase_N6_adenine_CS"/>
</dbReference>
<evidence type="ECO:0000313" key="9">
    <source>
        <dbReference type="Proteomes" id="UP000051248"/>
    </source>
</evidence>
<dbReference type="GO" id="GO:0009007">
    <property type="term" value="F:site-specific DNA-methyltransferase (adenine-specific) activity"/>
    <property type="evidence" value="ECO:0007669"/>
    <property type="project" value="UniProtKB-UniRule"/>
</dbReference>
<dbReference type="GO" id="GO:0006298">
    <property type="term" value="P:mismatch repair"/>
    <property type="evidence" value="ECO:0007669"/>
    <property type="project" value="TreeGrafter"/>
</dbReference>
<gene>
    <name evidence="8" type="ORF">FD03_GL002500</name>
</gene>
<dbReference type="InterPro" id="IPR012327">
    <property type="entry name" value="MeTrfase_D12"/>
</dbReference>
<protein>
    <recommendedName>
        <fullName evidence="2 7">Site-specific DNA-methyltransferase (adenine-specific)</fullName>
        <ecNumber evidence="2 7">2.1.1.72</ecNumber>
    </recommendedName>
</protein>